<comment type="caution">
    <text evidence="4">The sequence shown here is derived from an EMBL/GenBank/DDBJ whole genome shotgun (WGS) entry which is preliminary data.</text>
</comment>
<keyword evidence="2" id="KW-0472">Membrane</keyword>
<evidence type="ECO:0000256" key="2">
    <source>
        <dbReference type="SAM" id="Phobius"/>
    </source>
</evidence>
<name>A0ABQ9WSA8_9EUKA</name>
<keyword evidence="3" id="KW-0732">Signal</keyword>
<keyword evidence="2" id="KW-1133">Transmembrane helix</keyword>
<feature type="transmembrane region" description="Helical" evidence="2">
    <location>
        <begin position="1131"/>
        <end position="1152"/>
    </location>
</feature>
<protein>
    <submittedName>
        <fullName evidence="4">Uncharacterized protein</fullName>
    </submittedName>
</protein>
<accession>A0ABQ9WSA8</accession>
<feature type="compositionally biased region" description="Polar residues" evidence="1">
    <location>
        <begin position="1171"/>
        <end position="1185"/>
    </location>
</feature>
<keyword evidence="2" id="KW-0812">Transmembrane</keyword>
<evidence type="ECO:0000313" key="4">
    <source>
        <dbReference type="EMBL" id="KAK2942213.1"/>
    </source>
</evidence>
<dbReference type="EMBL" id="JARBJD010000424">
    <property type="protein sequence ID" value="KAK2942213.1"/>
    <property type="molecule type" value="Genomic_DNA"/>
</dbReference>
<keyword evidence="5" id="KW-1185">Reference proteome</keyword>
<sequence length="1228" mass="131778">MLAVLWLVILTIASHKATYLSDIMDRHLDGNVLNNGQNDEILHLSPGVFFLLLDYPVISTTLKMEGTPSTISPPDNDRLSVSFKRENHHPQHLNHFVKAHMDTSHSLFLFDNSTVSLKKMILDCGNDGMALAKVTSSSVVVSWSKIISNSKQTAFVVGTGLEVFGSSISVIDCSHISSSSIVLLPLVSTCTCLPTSQRDSSSTDTSLSDSISPFMSVNGVGLVLSNRELYLGTGPLLDFGILNKPLNRSEDVGGGETSTALVGSVLRNMSSFGYKIDDLILPTSLSQKLVGTEITACPSHLSGSWCLDVNVFGSVGGVNTSFSHCSSDAGLSSFKYSRSLERFREDPRHNSPSTQTTLTFRLCTFTDMTSDSAGACLCVYAPYTTVTISECSFHTISGDSGGVLLVHSLRRGEGSLTISLCSFVSCFSGSWGGVLCHLNSSLLAIDRCFFKNVTTAAPWFAEGGAVRVSLTTTTSITECVFMECSATHEFGRGGAVSILDSSLRMASVQFIGNSAPNGSDVYLSAGCGTPSEVKERVSDCHTDKPDTSVKFEHFGVQTGIIDEFGTTTIITSLQLTMSPTASEGTIEVETQHPVQGTMILLLGSSDACSPLSDGSPHATCRVVVVSFPTLSTTGTSDVLSFGENENLQSQCTYSLIAASISATVIDVASPSSFFAGDPARVRRFNSEQGANIGEVLVSLEGRKLAAGEYTVSFEGNTSFSLVFSFADWENGLPTQISSSVSVGPGGTDKRFSFGETYKVGTITFNNNRVMMEAVGFSLAIPPFPTPFVFNVNKQKGGEENCRRLDRSCASFDSAFETASKMGMKSIELKLSISETFSKTLSISDENELSVTQKDVSPSLIVPSHSHVDALIHCSSLDLKLVRVSSGFFVFAKSSITYTPSSSTNTNTRISNSDLCSWTTGVIELVNSTSDISFCSFTNLKQGAIVQRGGFLYLHSVFFQSDGPINDDFPSARRNVMCSEDGVLMIGGLKGDGRSHLFPGSGLSTEACYGSKVIPTIPIPFLDTSRSRVTRDRKTGNCKMKLVGSGFVPCGLKVEVQALLDDGRSEESATLAVDTSTALSFTETEIVFVITPAHVANLSKKSDWKVRLLNDDPACVSSWILLRRAPTSKLRLIHVVTVVVVVLAGMVLALLVIRKCHSKKPAEKTKEKIDTPNGTHPTIITQAASDQSEHESAAEQAVQNKMHATRLFSKDSEVDDWIRNRSAAPFVVD</sequence>
<evidence type="ECO:0000313" key="5">
    <source>
        <dbReference type="Proteomes" id="UP001281761"/>
    </source>
</evidence>
<feature type="region of interest" description="Disordered" evidence="1">
    <location>
        <begin position="1161"/>
        <end position="1196"/>
    </location>
</feature>
<proteinExistence type="predicted"/>
<gene>
    <name evidence="4" type="ORF">BLNAU_22863</name>
</gene>
<organism evidence="4 5">
    <name type="scientific">Blattamonas nauphoetae</name>
    <dbReference type="NCBI Taxonomy" id="2049346"/>
    <lineage>
        <taxon>Eukaryota</taxon>
        <taxon>Metamonada</taxon>
        <taxon>Preaxostyla</taxon>
        <taxon>Oxymonadida</taxon>
        <taxon>Blattamonas</taxon>
    </lineage>
</organism>
<feature type="signal peptide" evidence="3">
    <location>
        <begin position="1"/>
        <end position="17"/>
    </location>
</feature>
<evidence type="ECO:0000256" key="3">
    <source>
        <dbReference type="SAM" id="SignalP"/>
    </source>
</evidence>
<evidence type="ECO:0000256" key="1">
    <source>
        <dbReference type="SAM" id="MobiDB-lite"/>
    </source>
</evidence>
<dbReference type="Proteomes" id="UP001281761">
    <property type="component" value="Unassembled WGS sequence"/>
</dbReference>
<reference evidence="4 5" key="1">
    <citation type="journal article" date="2022" name="bioRxiv">
        <title>Genomics of Preaxostyla Flagellates Illuminates Evolutionary Transitions and the Path Towards Mitochondrial Loss.</title>
        <authorList>
            <person name="Novak L.V.F."/>
            <person name="Treitli S.C."/>
            <person name="Pyrih J."/>
            <person name="Halakuc P."/>
            <person name="Pipaliya S.V."/>
            <person name="Vacek V."/>
            <person name="Brzon O."/>
            <person name="Soukal P."/>
            <person name="Eme L."/>
            <person name="Dacks J.B."/>
            <person name="Karnkowska A."/>
            <person name="Elias M."/>
            <person name="Hampl V."/>
        </authorList>
    </citation>
    <scope>NUCLEOTIDE SEQUENCE [LARGE SCALE GENOMIC DNA]</scope>
    <source>
        <strain evidence="4">NAU3</strain>
        <tissue evidence="4">Gut</tissue>
    </source>
</reference>
<feature type="chain" id="PRO_5045206730" evidence="3">
    <location>
        <begin position="18"/>
        <end position="1228"/>
    </location>
</feature>